<accession>A0AAV6IKQ6</accession>
<name>A0AAV6IKQ6_9ERIC</name>
<sequence length="378" mass="41135">MCVLKVANSRSSGRKASSRRRDEEREREDGLPPSQLPQLTMLSGYSREVETSAMVSALAHVVAGEGSGRDYVNQPDVFSWGGREKRGREEEEGGGGGRVSESIARGSSGAYGDNISFGDSSSFLKGSSSMPNNIPPPAAAAETTYTYTPTYPNTTRDSYQEGEPIPRRKYRGVRQRPWGKWAAEIRDPHKATRVWLGTFDTAESAARAYDEAALRFRGNKAKLNFPENVALRPSPAVSAVAQLAISDPSNTLFAISSSSDPIVHSQPSDDHHLLQGYDESYRDYMDYSQYQRQLPPMSLLDQRVFSSSNIGSHFQSSSSSSSIGYSVPLSSSSPPTSNYPMPFPAQPQSGLRPAAGSSTADFPATMWSDFSNQPSSSR</sequence>
<dbReference type="CDD" id="cd00018">
    <property type="entry name" value="AP2"/>
    <property type="match status" value="1"/>
</dbReference>
<dbReference type="PANTHER" id="PTHR31190">
    <property type="entry name" value="DNA-BINDING DOMAIN"/>
    <property type="match status" value="1"/>
</dbReference>
<keyword evidence="6" id="KW-0539">Nucleus</keyword>
<dbReference type="InterPro" id="IPR001471">
    <property type="entry name" value="AP2/ERF_dom"/>
</dbReference>
<evidence type="ECO:0000313" key="10">
    <source>
        <dbReference type="Proteomes" id="UP000823749"/>
    </source>
</evidence>
<evidence type="ECO:0000256" key="5">
    <source>
        <dbReference type="ARBA" id="ARBA00023163"/>
    </source>
</evidence>
<dbReference type="InterPro" id="IPR016177">
    <property type="entry name" value="DNA-bd_dom_sf"/>
</dbReference>
<keyword evidence="10" id="KW-1185">Reference proteome</keyword>
<evidence type="ECO:0000259" key="8">
    <source>
        <dbReference type="PROSITE" id="PS51032"/>
    </source>
</evidence>
<keyword evidence="4" id="KW-0238">DNA-binding</keyword>
<dbReference type="GO" id="GO:0003700">
    <property type="term" value="F:DNA-binding transcription factor activity"/>
    <property type="evidence" value="ECO:0007669"/>
    <property type="project" value="InterPro"/>
</dbReference>
<dbReference type="SMART" id="SM00380">
    <property type="entry name" value="AP2"/>
    <property type="match status" value="1"/>
</dbReference>
<dbReference type="GO" id="GO:0003677">
    <property type="term" value="F:DNA binding"/>
    <property type="evidence" value="ECO:0007669"/>
    <property type="project" value="UniProtKB-KW"/>
</dbReference>
<dbReference type="GO" id="GO:0009873">
    <property type="term" value="P:ethylene-activated signaling pathway"/>
    <property type="evidence" value="ECO:0007669"/>
    <property type="project" value="InterPro"/>
</dbReference>
<dbReference type="GO" id="GO:0005634">
    <property type="term" value="C:nucleus"/>
    <property type="evidence" value="ECO:0007669"/>
    <property type="project" value="UniProtKB-SubCell"/>
</dbReference>
<comment type="subcellular location">
    <subcellularLocation>
        <location evidence="1">Nucleus</location>
    </subcellularLocation>
</comment>
<keyword evidence="5" id="KW-0804">Transcription</keyword>
<keyword evidence="2" id="KW-0611">Plant defense</keyword>
<feature type="compositionally biased region" description="Polar residues" evidence="7">
    <location>
        <begin position="368"/>
        <end position="378"/>
    </location>
</feature>
<protein>
    <recommendedName>
        <fullName evidence="8">AP2/ERF domain-containing protein</fullName>
    </recommendedName>
</protein>
<gene>
    <name evidence="9" type="ORF">RHGRI_029804</name>
</gene>
<keyword evidence="3" id="KW-0805">Transcription regulation</keyword>
<evidence type="ECO:0000256" key="2">
    <source>
        <dbReference type="ARBA" id="ARBA00022821"/>
    </source>
</evidence>
<dbReference type="FunFam" id="3.30.730.10:FF:000001">
    <property type="entry name" value="Ethylene-responsive transcription factor 2"/>
    <property type="match status" value="1"/>
</dbReference>
<dbReference type="Pfam" id="PF00847">
    <property type="entry name" value="AP2"/>
    <property type="match status" value="1"/>
</dbReference>
<evidence type="ECO:0000256" key="4">
    <source>
        <dbReference type="ARBA" id="ARBA00023125"/>
    </source>
</evidence>
<dbReference type="InterPro" id="IPR044808">
    <property type="entry name" value="ERF_plant"/>
</dbReference>
<dbReference type="PROSITE" id="PS51032">
    <property type="entry name" value="AP2_ERF"/>
    <property type="match status" value="1"/>
</dbReference>
<feature type="region of interest" description="Disordered" evidence="7">
    <location>
        <begin position="65"/>
        <end position="111"/>
    </location>
</feature>
<comment type="caution">
    <text evidence="9">The sequence shown here is derived from an EMBL/GenBank/DDBJ whole genome shotgun (WGS) entry which is preliminary data.</text>
</comment>
<dbReference type="Gene3D" id="3.30.730.10">
    <property type="entry name" value="AP2/ERF domain"/>
    <property type="match status" value="1"/>
</dbReference>
<dbReference type="Proteomes" id="UP000823749">
    <property type="component" value="Chromosome 10"/>
</dbReference>
<evidence type="ECO:0000256" key="7">
    <source>
        <dbReference type="SAM" id="MobiDB-lite"/>
    </source>
</evidence>
<feature type="region of interest" description="Disordered" evidence="7">
    <location>
        <begin position="315"/>
        <end position="378"/>
    </location>
</feature>
<feature type="compositionally biased region" description="Low complexity" evidence="7">
    <location>
        <begin position="315"/>
        <end position="336"/>
    </location>
</feature>
<evidence type="ECO:0000313" key="9">
    <source>
        <dbReference type="EMBL" id="KAG5529227.1"/>
    </source>
</evidence>
<evidence type="ECO:0000256" key="6">
    <source>
        <dbReference type="ARBA" id="ARBA00023242"/>
    </source>
</evidence>
<feature type="region of interest" description="Disordered" evidence="7">
    <location>
        <begin position="147"/>
        <end position="166"/>
    </location>
</feature>
<feature type="domain" description="AP2/ERF" evidence="8">
    <location>
        <begin position="169"/>
        <end position="226"/>
    </location>
</feature>
<dbReference type="PANTHER" id="PTHR31190:SF473">
    <property type="entry name" value="OS05G0437100 PROTEIN"/>
    <property type="match status" value="1"/>
</dbReference>
<proteinExistence type="predicted"/>
<reference evidence="9" key="1">
    <citation type="submission" date="2020-08" db="EMBL/GenBank/DDBJ databases">
        <title>Plant Genome Project.</title>
        <authorList>
            <person name="Zhang R.-G."/>
        </authorList>
    </citation>
    <scope>NUCLEOTIDE SEQUENCE</scope>
    <source>
        <strain evidence="9">WSP0</strain>
        <tissue evidence="9">Leaf</tissue>
    </source>
</reference>
<dbReference type="EMBL" id="JACTNZ010000010">
    <property type="protein sequence ID" value="KAG5529228.1"/>
    <property type="molecule type" value="Genomic_DNA"/>
</dbReference>
<evidence type="ECO:0000256" key="3">
    <source>
        <dbReference type="ARBA" id="ARBA00023015"/>
    </source>
</evidence>
<dbReference type="EMBL" id="JACTNZ010000010">
    <property type="protein sequence ID" value="KAG5529227.1"/>
    <property type="molecule type" value="Genomic_DNA"/>
</dbReference>
<dbReference type="SUPFAM" id="SSF54171">
    <property type="entry name" value="DNA-binding domain"/>
    <property type="match status" value="1"/>
</dbReference>
<feature type="compositionally biased region" description="Basic and acidic residues" evidence="7">
    <location>
        <begin position="19"/>
        <end position="30"/>
    </location>
</feature>
<dbReference type="InterPro" id="IPR036955">
    <property type="entry name" value="AP2/ERF_dom_sf"/>
</dbReference>
<organism evidence="9 10">
    <name type="scientific">Rhododendron griersonianum</name>
    <dbReference type="NCBI Taxonomy" id="479676"/>
    <lineage>
        <taxon>Eukaryota</taxon>
        <taxon>Viridiplantae</taxon>
        <taxon>Streptophyta</taxon>
        <taxon>Embryophyta</taxon>
        <taxon>Tracheophyta</taxon>
        <taxon>Spermatophyta</taxon>
        <taxon>Magnoliopsida</taxon>
        <taxon>eudicotyledons</taxon>
        <taxon>Gunneridae</taxon>
        <taxon>Pentapetalae</taxon>
        <taxon>asterids</taxon>
        <taxon>Ericales</taxon>
        <taxon>Ericaceae</taxon>
        <taxon>Ericoideae</taxon>
        <taxon>Rhodoreae</taxon>
        <taxon>Rhododendron</taxon>
    </lineage>
</organism>
<feature type="region of interest" description="Disordered" evidence="7">
    <location>
        <begin position="1"/>
        <end position="41"/>
    </location>
</feature>
<evidence type="ECO:0000256" key="1">
    <source>
        <dbReference type="ARBA" id="ARBA00004123"/>
    </source>
</evidence>
<dbReference type="GO" id="GO:0006952">
    <property type="term" value="P:defense response"/>
    <property type="evidence" value="ECO:0007669"/>
    <property type="project" value="UniProtKB-KW"/>
</dbReference>
<dbReference type="PRINTS" id="PR00367">
    <property type="entry name" value="ETHRSPELEMNT"/>
</dbReference>
<dbReference type="AlphaFoldDB" id="A0AAV6IKQ6"/>